<evidence type="ECO:0000313" key="11">
    <source>
        <dbReference type="EMBL" id="KAF2170452.1"/>
    </source>
</evidence>
<dbReference type="Pfam" id="PF20255">
    <property type="entry name" value="DUF6606"/>
    <property type="match status" value="1"/>
</dbReference>
<dbReference type="InterPro" id="IPR022099">
    <property type="entry name" value="DUF3638"/>
</dbReference>
<dbReference type="RefSeq" id="XP_033671341.1">
    <property type="nucleotide sequence ID" value="XM_033811822.1"/>
</dbReference>
<dbReference type="GO" id="GO:0006508">
    <property type="term" value="P:proteolysis"/>
    <property type="evidence" value="ECO:0007669"/>
    <property type="project" value="UniProtKB-KW"/>
</dbReference>
<dbReference type="InterPro" id="IPR022105">
    <property type="entry name" value="DUF3645"/>
</dbReference>
<dbReference type="EMBL" id="ML993585">
    <property type="protein sequence ID" value="KAF2170452.1"/>
    <property type="molecule type" value="Genomic_DNA"/>
</dbReference>
<comment type="catalytic activity">
    <reaction evidence="1">
        <text>Thiol-dependent hydrolysis of ester, thioester, amide, peptide and isopeptide bonds formed by the C-terminal Gly of ubiquitin (a 76-residue protein attached to proteins as an intracellular targeting signal).</text>
        <dbReference type="EC" id="3.4.19.12"/>
    </reaction>
</comment>
<keyword evidence="6" id="KW-0788">Thiol protease</keyword>
<feature type="domain" description="DUF6606" evidence="10">
    <location>
        <begin position="6"/>
        <end position="269"/>
    </location>
</feature>
<evidence type="ECO:0000256" key="6">
    <source>
        <dbReference type="ARBA" id="ARBA00022807"/>
    </source>
</evidence>
<keyword evidence="4" id="KW-0833">Ubl conjugation pathway</keyword>
<keyword evidence="3" id="KW-0645">Protease</keyword>
<feature type="region of interest" description="Disordered" evidence="7">
    <location>
        <begin position="2809"/>
        <end position="2836"/>
    </location>
</feature>
<dbReference type="Pfam" id="PF12340">
    <property type="entry name" value="DUF3638"/>
    <property type="match status" value="1"/>
</dbReference>
<feature type="domain" description="DUF3645" evidence="9">
    <location>
        <begin position="2344"/>
        <end position="2376"/>
    </location>
</feature>
<evidence type="ECO:0000256" key="4">
    <source>
        <dbReference type="ARBA" id="ARBA00022786"/>
    </source>
</evidence>
<dbReference type="Proteomes" id="UP000799537">
    <property type="component" value="Unassembled WGS sequence"/>
</dbReference>
<gene>
    <name evidence="11" type="ORF">M409DRAFT_51492</name>
</gene>
<keyword evidence="12" id="KW-1185">Reference proteome</keyword>
<feature type="compositionally biased region" description="Acidic residues" evidence="7">
    <location>
        <begin position="2810"/>
        <end position="2822"/>
    </location>
</feature>
<organism evidence="11 12">
    <name type="scientific">Zasmidium cellare ATCC 36951</name>
    <dbReference type="NCBI Taxonomy" id="1080233"/>
    <lineage>
        <taxon>Eukaryota</taxon>
        <taxon>Fungi</taxon>
        <taxon>Dikarya</taxon>
        <taxon>Ascomycota</taxon>
        <taxon>Pezizomycotina</taxon>
        <taxon>Dothideomycetes</taxon>
        <taxon>Dothideomycetidae</taxon>
        <taxon>Mycosphaerellales</taxon>
        <taxon>Mycosphaerellaceae</taxon>
        <taxon>Zasmidium</taxon>
    </lineage>
</organism>
<dbReference type="OrthoDB" id="3182339at2759"/>
<dbReference type="EC" id="3.4.19.12" evidence="2"/>
<name>A0A6A6CX76_ZASCE</name>
<accession>A0A6A6CX76</accession>
<feature type="region of interest" description="Disordered" evidence="7">
    <location>
        <begin position="369"/>
        <end position="397"/>
    </location>
</feature>
<dbReference type="InterPro" id="IPR051346">
    <property type="entry name" value="OTU_Deubiquitinase"/>
</dbReference>
<proteinExistence type="predicted"/>
<dbReference type="PANTHER" id="PTHR13367:SF34">
    <property type="match status" value="1"/>
</dbReference>
<feature type="compositionally biased region" description="Basic and acidic residues" evidence="7">
    <location>
        <begin position="171"/>
        <end position="186"/>
    </location>
</feature>
<evidence type="ECO:0000259" key="9">
    <source>
        <dbReference type="Pfam" id="PF12359"/>
    </source>
</evidence>
<evidence type="ECO:0000256" key="3">
    <source>
        <dbReference type="ARBA" id="ARBA00022670"/>
    </source>
</evidence>
<evidence type="ECO:0000313" key="12">
    <source>
        <dbReference type="Proteomes" id="UP000799537"/>
    </source>
</evidence>
<reference evidence="11" key="1">
    <citation type="journal article" date="2020" name="Stud. Mycol.">
        <title>101 Dothideomycetes genomes: a test case for predicting lifestyles and emergence of pathogens.</title>
        <authorList>
            <person name="Haridas S."/>
            <person name="Albert R."/>
            <person name="Binder M."/>
            <person name="Bloem J."/>
            <person name="Labutti K."/>
            <person name="Salamov A."/>
            <person name="Andreopoulos B."/>
            <person name="Baker S."/>
            <person name="Barry K."/>
            <person name="Bills G."/>
            <person name="Bluhm B."/>
            <person name="Cannon C."/>
            <person name="Castanera R."/>
            <person name="Culley D."/>
            <person name="Daum C."/>
            <person name="Ezra D."/>
            <person name="Gonzalez J."/>
            <person name="Henrissat B."/>
            <person name="Kuo A."/>
            <person name="Liang C."/>
            <person name="Lipzen A."/>
            <person name="Lutzoni F."/>
            <person name="Magnuson J."/>
            <person name="Mondo S."/>
            <person name="Nolan M."/>
            <person name="Ohm R."/>
            <person name="Pangilinan J."/>
            <person name="Park H.-J."/>
            <person name="Ramirez L."/>
            <person name="Alfaro M."/>
            <person name="Sun H."/>
            <person name="Tritt A."/>
            <person name="Yoshinaga Y."/>
            <person name="Zwiers L.-H."/>
            <person name="Turgeon B."/>
            <person name="Goodwin S."/>
            <person name="Spatafora J."/>
            <person name="Crous P."/>
            <person name="Grigoriev I."/>
        </authorList>
    </citation>
    <scope>NUCLEOTIDE SEQUENCE</scope>
    <source>
        <strain evidence="11">ATCC 36951</strain>
    </source>
</reference>
<feature type="compositionally biased region" description="Polar residues" evidence="7">
    <location>
        <begin position="369"/>
        <end position="385"/>
    </location>
</feature>
<keyword evidence="5" id="KW-0378">Hydrolase</keyword>
<evidence type="ECO:0000256" key="1">
    <source>
        <dbReference type="ARBA" id="ARBA00000707"/>
    </source>
</evidence>
<evidence type="ECO:0000256" key="5">
    <source>
        <dbReference type="ARBA" id="ARBA00022801"/>
    </source>
</evidence>
<evidence type="ECO:0000256" key="2">
    <source>
        <dbReference type="ARBA" id="ARBA00012759"/>
    </source>
</evidence>
<feature type="domain" description="DUF3638" evidence="8">
    <location>
        <begin position="1998"/>
        <end position="2220"/>
    </location>
</feature>
<evidence type="ECO:0000259" key="8">
    <source>
        <dbReference type="Pfam" id="PF12340"/>
    </source>
</evidence>
<evidence type="ECO:0000256" key="7">
    <source>
        <dbReference type="SAM" id="MobiDB-lite"/>
    </source>
</evidence>
<dbReference type="GeneID" id="54565094"/>
<dbReference type="GO" id="GO:0004843">
    <property type="term" value="F:cysteine-type deubiquitinase activity"/>
    <property type="evidence" value="ECO:0007669"/>
    <property type="project" value="UniProtKB-EC"/>
</dbReference>
<evidence type="ECO:0000259" key="10">
    <source>
        <dbReference type="Pfam" id="PF20255"/>
    </source>
</evidence>
<dbReference type="Pfam" id="PF12359">
    <property type="entry name" value="DUF3645"/>
    <property type="match status" value="1"/>
</dbReference>
<dbReference type="InterPro" id="IPR046541">
    <property type="entry name" value="DUF6606"/>
</dbReference>
<dbReference type="PANTHER" id="PTHR13367">
    <property type="entry name" value="UBIQUITIN THIOESTERASE"/>
    <property type="match status" value="1"/>
</dbReference>
<protein>
    <recommendedName>
        <fullName evidence="2">ubiquitinyl hydrolase 1</fullName>
        <ecNumber evidence="2">3.4.19.12</ecNumber>
    </recommendedName>
</protein>
<sequence>MEMKPVIDHVFLPPQLPQTEDVDSDVKLLRIAVEAVTELEKVANFAPIAIQNAASMLSALSSVTKDTNWVDSATLRSTLVGLTSGRSIAVHVAAQNAAVFITRHEHQLVFEQFELSPDNKAVYASPGRLVRTFPASAIAIDAAKLHQDDFATMVANTLSTMASQEVPSMKPESRKAGRRHNEDRDSASPAIVSELFFGMLRGIGDSYEATTVSKNTREEVLWKNALRPWRRSSMWLLIRVALQLTITRSPDGSRDVHKNVMLFTMSRVLSSALHISLPSELYHIMNAKLDRRRQKLVRTTSLHASVATAVEKALQSSFAKISTRWASLQANDALKVHMDDLKSLDFEADTRVELRALDEYIRSISDRQISGSGSRFTPSTNLLRNDSSKLPPLPKDTTDEYSASNLRQFEDWVARHLQAWTKKCDITNAGKQLDDLMKEYRGLAQRLYRQSPEHLSAMILTIVELWIACDHIAVRNCALLADYDPDIPPEAFQNLLLPSLNQMHRLTTAESYLASRKGKLAPYLLFDIKSPQGFGARFFDSSESHQQLQRTIVSQAESAKRDKLAELTSVQNDYNRLDSLYRQASCEYKTTVIDDFCDPPETETVHVRSCKKCVYQRQRDALSIRVHEWPLPNDKIQAKVIVFELQPPDWFVHWRDTRLYMLNQVLKGKRQPTSLRSEYRLSSNDPHLTQKHFRAADNRIGLLSQNKPVVVTHYATLQDVPHLKEKQVCVPNGLCYSYYDSTTRNFVGDFVFDNTIPKSCTYTLPHNTSSLQRFLFRPASTPNGEPPNVVISSQDTCPSSMTLEEYKDLSSIPLGCHIQWSNINLQLAMSSVDFKKVETTLVFLQCIYQAGPSAPNSDVYREAHNAIKDEAMVSSILENLNLALSRIKQNWESVQALSALVAIAARVLTLNSTVKASYLAFLKAARAVAVDWINTLRDKAHEVTDHADRSDLVSRSVEVALVCASTFDVDGDHLGTILRSSEDVKTLVWASIVVQEGNHVTSTSEAHVAVLALRFKMILHRGYHLLVQNEGGIDDAVSMAWAAYAPSAKGWSSVSTAADHWITTDVAAASHSKAAQVHLNLLTGELLVNGLPLDQPPASYREHPRFKTLFGHALVEVMPASRPGFQFSTKRSFGGGQVQLGMKDGELLVYTSGQAGTFETVPSKVLQTKYPIHFSDDFVLWYDLGKDVVELRPATDPWNSQSALKWTLSQRNRNIARWTLTKDRTSVVGTGRLTSNLLSQIIGPLAREPRIHCILQSSHDLLHVEVPSLRLRFALSKNSTDLRSLEYRSMSVDHDQSLGTLIGFANKLVLKSQQGSDRTVLVLAAPLSYSKNKDHVSVTASTTSDAKVYAIGVDEQLKRMIRTNDLDCKLYMAYLHALTSFCLPDPLTLKTGTEEALDILRSKGVASFEQLSQPSIDVLHAISQLSPSRRHYPAQEQVMQQTEWDSNLGFLSQHSEFEVVVASLFCQSQSTNVFYPDHDVNFPCLNSTVDALRKRDSIRSSTFRVAGYGADSHTTLYDVPYSGRDQGINSAQRVSTVAALVTRETTDHHWAAASQTHLWSLMKDHAKIQGVNTSVEISRMRYDAGLLGSSFAVTMLPALQRWLGAQISRQHTFSIVMWLATLAFEQDADIILLQFLVSCFKTSELAAICAPDIVSFAPTQGYAIVKQKLRDALVASRRDFNQSPESRWERIKNEKSKDYSNRRHTGWNRSCEAIIPQLVADLLSQWPSQCASVPVIANASTYFDLNKAISTINKHFQATYRNFLLRGYLMEIEKAMAPTPHRAVHLPPLLSLRPPVLVPSEKGFISEIDAFSAIVAPTLPHSPTVLLVSDRPPTRATAQSKPEPRLKGMIQRLNTVAGQSSYELVYASDLKDSLQSLVSRDDPSGPTAVEISRDTLLKYVGRCELYTEQVYDSVVTTLRSLPNAAGAASILHCPRLCPVLLLKQLARDRWSDLSNEWQRCVVTYGLALTALQRAKRLLKLSDPSRKEDFLKELRNSGHTNWDPMNYPETLLMEVESGFIVREVQEQIAREMRQPTLKGNEVLQLNMGEGKSSVIVPMAAANLADGSQLVRVLVAKPQSKQMAQMLISKVGGLVNRRVYYMPFSRSLPLTTPIVESVSAMVRECKDTGGILLVQPEHILSFKLMGLGCYIDGMEDVGRRLVSTQDFFDRSSRDIVDESDENFSTRFELIYTMGTQRSIELSPDRWFLVQEVLGILRTVAPAIDKELPGSIEIISGVEGSCPRIRLLRPDAGPLLIRRVAEVICYHGVDGFHLSRHSGHVRGFVNKYITESSLAAEDLDAVENSPVWTEATRSHLLMLRGLLAEGVLVFALSQKRWRVNYGLTTNRTPPTALAVPYRAKDSPSPRSEFSHPDVVITLTSLAYYYGGLSDDDLFAALSHLADSDEADTEYQRWVKDSYNLPTAFKQLQSINLKDRSQCVNELFPCLRYGKSVVDFFLSHLVFPKQMKEFPHKLSASGWDIGQQRHGITTGFSGTIDSRLLLPTDVQHLDVPEQKHTNALVLEYLLMPENGVHLMSSADQASSEAQHLLSAVMQLYPPVQVILDVGAQILELANLEMAKAWLALHDDSKEAAVFVDDSDEICVVDRNSRVEILRTSSYQSRLDRCLIFLDESHTRGIDLQLPVSYRAVVTLGPKLTKDRLVQACMRMRKLGQGQTVVFCIPEEIQAKVWDANPSSSAREVKIEIADVLIWAIGETHDELRRSMPLWAVQGERFVRQVELWQEVQDETGGTTMTAQHASSFLEDEAQTLQDRYLPQRAHARLSQLKSKDDSRCQEILKSCRVVDGLRFDASTLQEEQERELSPEIEQESQVQRAPPAKPMKHKLHPDVEKFAMTGQLVAGSQAYKPAFSTLKDTTAGEHFAVGHFRGNGRLLATTDFSETVQRGGGASFRSDAFLRSVQWILTSCQQDSSVIDYLMVISPYEANMLFPRMSKSKGATLHVYKPRVNSGYAPLDALKFQTIPVRDPAPPVPRQLASQLNVFAGQLYMTSYEDYVETCSFLGLSPKALSKEMEAQGWKVSADGFILSDEDGRVGGSSGLNKSPVSFLKSLMTNRRNGDGIAKTHVGRMLAGKMFGESEFQD</sequence>
<feature type="region of interest" description="Disordered" evidence="7">
    <location>
        <begin position="162"/>
        <end position="186"/>
    </location>
</feature>